<accession>A0A921KAD2</accession>
<evidence type="ECO:0000259" key="2">
    <source>
        <dbReference type="Pfam" id="PF04326"/>
    </source>
</evidence>
<reference evidence="3" key="2">
    <citation type="submission" date="2021-09" db="EMBL/GenBank/DDBJ databases">
        <authorList>
            <person name="Gilroy R."/>
        </authorList>
    </citation>
    <scope>NUCLEOTIDE SEQUENCE</scope>
    <source>
        <strain evidence="3">578</strain>
    </source>
</reference>
<evidence type="ECO:0000313" key="3">
    <source>
        <dbReference type="EMBL" id="HJF17885.1"/>
    </source>
</evidence>
<feature type="domain" description="Schlafen AlbA-2" evidence="2">
    <location>
        <begin position="49"/>
        <end position="163"/>
    </location>
</feature>
<dbReference type="Gene3D" id="3.30.950.30">
    <property type="entry name" value="Schlafen, AAA domain"/>
    <property type="match status" value="1"/>
</dbReference>
<organism evidence="3 4">
    <name type="scientific">Aeriscardovia aeriphila</name>
    <dbReference type="NCBI Taxonomy" id="218139"/>
    <lineage>
        <taxon>Bacteria</taxon>
        <taxon>Bacillati</taxon>
        <taxon>Actinomycetota</taxon>
        <taxon>Actinomycetes</taxon>
        <taxon>Bifidobacteriales</taxon>
        <taxon>Bifidobacteriaceae</taxon>
        <taxon>Aeriscardovia</taxon>
    </lineage>
</organism>
<dbReference type="PANTHER" id="PTHR30595">
    <property type="entry name" value="GLPR-RELATED TRANSCRIPTIONAL REPRESSOR"/>
    <property type="match status" value="1"/>
</dbReference>
<feature type="region of interest" description="Disordered" evidence="1">
    <location>
        <begin position="1"/>
        <end position="25"/>
    </location>
</feature>
<gene>
    <name evidence="3" type="ORF">K8U78_01775</name>
</gene>
<sequence>MSSRSLKPSGLLQAHAGATTERKTPEITTDEELERAVSRMRDAGTDIAEYEMKEARGYPSSVVDSLCAFANTTGGVVILGVSEQDFQPVDIDVKKLQARLASSARNEIEPAIHIDIKVLYLAGKPVVVANVPPIDAALKPCYVKKYGLERGAFIRTGDGDYRMSAYEIHRFQENEQLCSGHDCAIVSRATVKDLDDRLVKRWVGAVTGGVAGKETTGKSAAGVRAVATAAESLAATVRATAANVQAVTQRYGVLVADKKGELHPSLAGLLVFGKQPQRFMPQLNLVLVDHVHANAAGSVTSTRRTSSTSSARPAIPMSAANPANPPTITFNGSIPAIMKAVMRAATGKLCSSASTQLRAAAETLHCFPWNAVREALINAFVHRDYSPDSLGLPILMDMYDDRLEITSPGGLFAPFSATAEARTSKRNVTLASLVQHIPFGTHEVHGGKLSENAGSGWPIIEQEMLAISGKSPEIISTLHHFRIILHL</sequence>
<dbReference type="EMBL" id="DYWK01000003">
    <property type="protein sequence ID" value="HJF17885.1"/>
    <property type="molecule type" value="Genomic_DNA"/>
</dbReference>
<dbReference type="InterPro" id="IPR007421">
    <property type="entry name" value="Schlafen_AlbA_2_dom"/>
</dbReference>
<dbReference type="PANTHER" id="PTHR30595:SF6">
    <property type="entry name" value="SCHLAFEN ALBA-2 DOMAIN-CONTAINING PROTEIN"/>
    <property type="match status" value="1"/>
</dbReference>
<dbReference type="InterPro" id="IPR038461">
    <property type="entry name" value="Schlafen_AlbA_2_dom_sf"/>
</dbReference>
<dbReference type="Pfam" id="PF04326">
    <property type="entry name" value="SLFN_AlbA_2"/>
    <property type="match status" value="1"/>
</dbReference>
<evidence type="ECO:0000256" key="1">
    <source>
        <dbReference type="SAM" id="MobiDB-lite"/>
    </source>
</evidence>
<name>A0A921KAD2_9BIFI</name>
<dbReference type="Proteomes" id="UP000715651">
    <property type="component" value="Unassembled WGS sequence"/>
</dbReference>
<dbReference type="Pfam" id="PF13749">
    <property type="entry name" value="HATPase_c_4"/>
    <property type="match status" value="1"/>
</dbReference>
<dbReference type="AlphaFoldDB" id="A0A921KAD2"/>
<comment type="caution">
    <text evidence="3">The sequence shown here is derived from an EMBL/GenBank/DDBJ whole genome shotgun (WGS) entry which is preliminary data.</text>
</comment>
<feature type="compositionally biased region" description="Low complexity" evidence="1">
    <location>
        <begin position="300"/>
        <end position="310"/>
    </location>
</feature>
<dbReference type="InterPro" id="IPR038475">
    <property type="entry name" value="RecG_C_sf"/>
</dbReference>
<reference evidence="3" key="1">
    <citation type="journal article" date="2021" name="PeerJ">
        <title>Extensive microbial diversity within the chicken gut microbiome revealed by metagenomics and culture.</title>
        <authorList>
            <person name="Gilroy R."/>
            <person name="Ravi A."/>
            <person name="Getino M."/>
            <person name="Pursley I."/>
            <person name="Horton D.L."/>
            <person name="Alikhan N.F."/>
            <person name="Baker D."/>
            <person name="Gharbi K."/>
            <person name="Hall N."/>
            <person name="Watson M."/>
            <person name="Adriaenssens E.M."/>
            <person name="Foster-Nyarko E."/>
            <person name="Jarju S."/>
            <person name="Secka A."/>
            <person name="Antonio M."/>
            <person name="Oren A."/>
            <person name="Chaudhuri R.R."/>
            <person name="La Ragione R."/>
            <person name="Hildebrand F."/>
            <person name="Pallen M.J."/>
        </authorList>
    </citation>
    <scope>NUCLEOTIDE SEQUENCE</scope>
    <source>
        <strain evidence="3">578</strain>
    </source>
</reference>
<evidence type="ECO:0000313" key="4">
    <source>
        <dbReference type="Proteomes" id="UP000715651"/>
    </source>
</evidence>
<dbReference type="Gene3D" id="3.30.565.60">
    <property type="match status" value="1"/>
</dbReference>
<protein>
    <submittedName>
        <fullName evidence="3">DNA binding domain-containing protein</fullName>
    </submittedName>
</protein>
<feature type="region of interest" description="Disordered" evidence="1">
    <location>
        <begin position="298"/>
        <end position="322"/>
    </location>
</feature>
<proteinExistence type="predicted"/>